<feature type="domain" description="Glycosyl hydrolase family 13 catalytic" evidence="1">
    <location>
        <begin position="2"/>
        <end position="354"/>
    </location>
</feature>
<gene>
    <name evidence="3" type="primary">LOC111103406</name>
</gene>
<dbReference type="InterPro" id="IPR006047">
    <property type="entry name" value="GH13_cat_dom"/>
</dbReference>
<protein>
    <submittedName>
        <fullName evidence="3">Neutral and basic amino acid transport protein rBAT-like</fullName>
    </submittedName>
</protein>
<dbReference type="PANTHER" id="PTHR10357:SF179">
    <property type="entry name" value="NEUTRAL AND BASIC AMINO ACID TRANSPORT PROTEIN RBAT"/>
    <property type="match status" value="1"/>
</dbReference>
<evidence type="ECO:0000313" key="3">
    <source>
        <dbReference type="RefSeq" id="XP_022292390.1"/>
    </source>
</evidence>
<dbReference type="RefSeq" id="XP_022292390.1">
    <property type="nucleotide sequence ID" value="XM_022436682.1"/>
</dbReference>
<dbReference type="Pfam" id="PF00128">
    <property type="entry name" value="Alpha-amylase"/>
    <property type="match status" value="1"/>
</dbReference>
<dbReference type="AlphaFoldDB" id="A0A8B8AMG9"/>
<evidence type="ECO:0000313" key="2">
    <source>
        <dbReference type="Proteomes" id="UP000694844"/>
    </source>
</evidence>
<reference evidence="3" key="1">
    <citation type="submission" date="2025-08" db="UniProtKB">
        <authorList>
            <consortium name="RefSeq"/>
        </authorList>
    </citation>
    <scope>IDENTIFICATION</scope>
    <source>
        <tissue evidence="3">Whole sample</tissue>
    </source>
</reference>
<dbReference type="SMART" id="SM00642">
    <property type="entry name" value="Aamy"/>
    <property type="match status" value="1"/>
</dbReference>
<organism evidence="2 3">
    <name type="scientific">Crassostrea virginica</name>
    <name type="common">Eastern oyster</name>
    <dbReference type="NCBI Taxonomy" id="6565"/>
    <lineage>
        <taxon>Eukaryota</taxon>
        <taxon>Metazoa</taxon>
        <taxon>Spiralia</taxon>
        <taxon>Lophotrochozoa</taxon>
        <taxon>Mollusca</taxon>
        <taxon>Bivalvia</taxon>
        <taxon>Autobranchia</taxon>
        <taxon>Pteriomorphia</taxon>
        <taxon>Ostreida</taxon>
        <taxon>Ostreoidea</taxon>
        <taxon>Ostreidae</taxon>
        <taxon>Crassostrea</taxon>
    </lineage>
</organism>
<dbReference type="Gene3D" id="2.60.40.1180">
    <property type="entry name" value="Golgi alpha-mannosidase II"/>
    <property type="match status" value="1"/>
</dbReference>
<evidence type="ECO:0000259" key="1">
    <source>
        <dbReference type="SMART" id="SM00642"/>
    </source>
</evidence>
<dbReference type="Gene3D" id="3.20.20.80">
    <property type="entry name" value="Glycosidases"/>
    <property type="match status" value="2"/>
</dbReference>
<dbReference type="PANTHER" id="PTHR10357">
    <property type="entry name" value="ALPHA-AMYLASE FAMILY MEMBER"/>
    <property type="match status" value="1"/>
</dbReference>
<dbReference type="GeneID" id="111103406"/>
<dbReference type="InterPro" id="IPR013780">
    <property type="entry name" value="Glyco_hydro_b"/>
</dbReference>
<dbReference type="SUPFAM" id="SSF51445">
    <property type="entry name" value="(Trans)glycosidases"/>
    <property type="match status" value="1"/>
</dbReference>
<dbReference type="KEGG" id="cvn:111103406"/>
<dbReference type="InterPro" id="IPR017853">
    <property type="entry name" value="GH"/>
</dbReference>
<proteinExistence type="predicted"/>
<accession>A0A8B8AMG9</accession>
<dbReference type="Gene3D" id="3.90.400.10">
    <property type="entry name" value="Oligo-1,6-glucosidase, Domain 2"/>
    <property type="match status" value="1"/>
</dbReference>
<dbReference type="InterPro" id="IPR045857">
    <property type="entry name" value="O16G_dom_2"/>
</dbReference>
<dbReference type="Proteomes" id="UP000694844">
    <property type="component" value="Chromosome 7"/>
</dbReference>
<sequence length="462" mass="53032">MYDSNDDDHMAIADHMRIKNVFGTMDDFDLLRNITKEKKVRLIVDFIPNHTGRGSAWFKKSRKKEGKYKDYYIWAPCDPKNNTYPNNWMSIKGGRGWTYDETRGECFLHQLEDDKPDLNLWNPDVQKELENILRFWMDKEVDDFHIRNVQYLYEDHKLGNESLIPGKTGQAYGDFEHNQTRNHPENAKILQAWKAVVDSYSTKDGEKKALIITADENLNATLRYMKAGVSLVRVNPLSGNGASLAERIETTLKDVHLVIKSIGWMFSDKYSSRLASREGSQQTKALLTLQATLPGVPFIYYGNEIGMTDHPEVPGLLKYRTPMQWNSNGTGFSMNRPWIDRNPNYKTINVERERASDNVNSLLKLNQKLQKLREMEPFPSGVMSVPFRDGDLLVYTREGKGFPEYLVAINFGGTSTPFSNAPGIYQKARMVFHTHKEVNTTINVSLNSYELGPNHAVVFEII</sequence>
<dbReference type="GO" id="GO:0005975">
    <property type="term" value="P:carbohydrate metabolic process"/>
    <property type="evidence" value="ECO:0007669"/>
    <property type="project" value="InterPro"/>
</dbReference>
<name>A0A8B8AMG9_CRAVI</name>
<keyword evidence="2" id="KW-1185">Reference proteome</keyword>
<dbReference type="OrthoDB" id="1740265at2759"/>